<dbReference type="GO" id="GO:0030041">
    <property type="term" value="P:actin filament polymerization"/>
    <property type="evidence" value="ECO:0007669"/>
    <property type="project" value="TreeGrafter"/>
</dbReference>
<feature type="domain" description="KIND" evidence="15">
    <location>
        <begin position="7"/>
        <end position="167"/>
    </location>
</feature>
<keyword evidence="9" id="KW-0653">Protein transport</keyword>
<reference evidence="16" key="2">
    <citation type="submission" date="2025-08" db="UniProtKB">
        <authorList>
            <consortium name="Ensembl"/>
        </authorList>
    </citation>
    <scope>IDENTIFICATION</scope>
</reference>
<keyword evidence="6" id="KW-1003">Cell membrane</keyword>
<dbReference type="Ensembl" id="ENSDCDT00010040811.1">
    <property type="protein sequence ID" value="ENSDCDP00010032922.1"/>
    <property type="gene ID" value="ENSDCDG00010021032.1"/>
</dbReference>
<dbReference type="InterPro" id="IPR011019">
    <property type="entry name" value="KIND_dom"/>
</dbReference>
<keyword evidence="11" id="KW-0009">Actin-binding</keyword>
<evidence type="ECO:0000256" key="3">
    <source>
        <dbReference type="ARBA" id="ARBA00004413"/>
    </source>
</evidence>
<keyword evidence="17" id="KW-1185">Reference proteome</keyword>
<dbReference type="InterPro" id="IPR029901">
    <property type="entry name" value="Spire"/>
</dbReference>
<protein>
    <submittedName>
        <fullName evidence="16">Zgc:114123</fullName>
    </submittedName>
</protein>
<dbReference type="Gene3D" id="1.10.510.10">
    <property type="entry name" value="Transferase(Phosphotransferase) domain 1"/>
    <property type="match status" value="1"/>
</dbReference>
<dbReference type="GO" id="GO:0045010">
    <property type="term" value="P:actin nucleation"/>
    <property type="evidence" value="ECO:0007669"/>
    <property type="project" value="InterPro"/>
</dbReference>
<evidence type="ECO:0000313" key="17">
    <source>
        <dbReference type="Proteomes" id="UP000694580"/>
    </source>
</evidence>
<comment type="similarity">
    <text evidence="4">Belongs to the spire family.</text>
</comment>
<gene>
    <name evidence="16" type="primary">zgc:114123</name>
</gene>
<dbReference type="PANTHER" id="PTHR21345:SF9">
    <property type="entry name" value="KIND DOMAIN-CONTAINING PROTEIN"/>
    <property type="match status" value="1"/>
</dbReference>
<proteinExistence type="inferred from homology"/>
<keyword evidence="8" id="KW-0677">Repeat</keyword>
<evidence type="ECO:0000256" key="9">
    <source>
        <dbReference type="ARBA" id="ARBA00022927"/>
    </source>
</evidence>
<dbReference type="GO" id="GO:0051639">
    <property type="term" value="P:actin filament network formation"/>
    <property type="evidence" value="ECO:0007669"/>
    <property type="project" value="TreeGrafter"/>
</dbReference>
<dbReference type="GO" id="GO:0040038">
    <property type="term" value="P:polar body extrusion after meiotic divisions"/>
    <property type="evidence" value="ECO:0007669"/>
    <property type="project" value="TreeGrafter"/>
</dbReference>
<feature type="region of interest" description="Disordered" evidence="14">
    <location>
        <begin position="40"/>
        <end position="59"/>
    </location>
</feature>
<dbReference type="Proteomes" id="UP000694580">
    <property type="component" value="Chromosome 10"/>
</dbReference>
<organism evidence="16 17">
    <name type="scientific">Denticeps clupeoides</name>
    <name type="common">denticle herring</name>
    <dbReference type="NCBI Taxonomy" id="299321"/>
    <lineage>
        <taxon>Eukaryota</taxon>
        <taxon>Metazoa</taxon>
        <taxon>Chordata</taxon>
        <taxon>Craniata</taxon>
        <taxon>Vertebrata</taxon>
        <taxon>Euteleostomi</taxon>
        <taxon>Actinopterygii</taxon>
        <taxon>Neopterygii</taxon>
        <taxon>Teleostei</taxon>
        <taxon>Clupei</taxon>
        <taxon>Clupeiformes</taxon>
        <taxon>Denticipitoidei</taxon>
        <taxon>Denticipitidae</taxon>
        <taxon>Denticeps</taxon>
    </lineage>
</organism>
<sequence>MENQTCVSLSEILELQNQPVTEEEAWALCHQLSSLLKAGGPGTSWSAEPRRAPRPPPRAGDVLLSGDGGVHLRDTLFCQTEEQVVDYLGRLVYSCLDWGLGGDVERDLGDTLALLVSRMTRVGDTLHGACTLAEVIRVCEYRLCDPAQAAQHYRTVCFTLLSEALELFHLLQSIKCSLQESFESEASLLTNTFAWKYVVEEMKTGVMLKPCEDPHPVESLPAGLDRQLKLQTLRKVQVRLGLPVPYVSERKLKEKPKEDVSLHEQLMQEIRSANQLKLLSSSKKRRAFQSKSSTRPALFTACLHVAPLLLVTSFLWRIFVNFLNCSEGFLFISFALQVCSCCLKRSQYFTWHNVCSLCNRVMCPECCVVMQLPYKWCLKLPITFFKKIVLNKSSEHALNQFWSERLSWDCSRVPLVLESPVLDSRSLHSLAMRDWHSQDACIRCRGLLLEACDSVFSLCSVTGPQEI</sequence>
<dbReference type="GO" id="GO:0051295">
    <property type="term" value="P:establishment of meiotic spindle localization"/>
    <property type="evidence" value="ECO:0007669"/>
    <property type="project" value="TreeGrafter"/>
</dbReference>
<dbReference type="GO" id="GO:0005938">
    <property type="term" value="C:cell cortex"/>
    <property type="evidence" value="ECO:0007669"/>
    <property type="project" value="TreeGrafter"/>
</dbReference>
<keyword evidence="12" id="KW-0206">Cytoskeleton</keyword>
<name>A0AAY4CIF1_9TELE</name>
<evidence type="ECO:0000256" key="12">
    <source>
        <dbReference type="ARBA" id="ARBA00023212"/>
    </source>
</evidence>
<evidence type="ECO:0000256" key="8">
    <source>
        <dbReference type="ARBA" id="ARBA00022737"/>
    </source>
</evidence>
<evidence type="ECO:0000256" key="2">
    <source>
        <dbReference type="ARBA" id="ARBA00004245"/>
    </source>
</evidence>
<reference evidence="16 17" key="1">
    <citation type="submission" date="2020-06" db="EMBL/GenBank/DDBJ databases">
        <authorList>
            <consortium name="Wellcome Sanger Institute Data Sharing"/>
        </authorList>
    </citation>
    <scope>NUCLEOTIDE SEQUENCE [LARGE SCALE GENOMIC DNA]</scope>
</reference>
<evidence type="ECO:0000313" key="16">
    <source>
        <dbReference type="Ensembl" id="ENSDCDP00010032922.1"/>
    </source>
</evidence>
<dbReference type="SMART" id="SM00750">
    <property type="entry name" value="KIND"/>
    <property type="match status" value="1"/>
</dbReference>
<keyword evidence="10" id="KW-0472">Membrane</keyword>
<reference evidence="16" key="3">
    <citation type="submission" date="2025-09" db="UniProtKB">
        <authorList>
            <consortium name="Ensembl"/>
        </authorList>
    </citation>
    <scope>IDENTIFICATION</scope>
</reference>
<dbReference type="PANTHER" id="PTHR21345">
    <property type="entry name" value="SPIRE"/>
    <property type="match status" value="1"/>
</dbReference>
<dbReference type="GO" id="GO:0005856">
    <property type="term" value="C:cytoskeleton"/>
    <property type="evidence" value="ECO:0007669"/>
    <property type="project" value="UniProtKB-SubCell"/>
</dbReference>
<keyword evidence="5" id="KW-0813">Transport</keyword>
<keyword evidence="13" id="KW-0968">Cytoplasmic vesicle</keyword>
<evidence type="ECO:0000259" key="15">
    <source>
        <dbReference type="PROSITE" id="PS51377"/>
    </source>
</evidence>
<dbReference type="GO" id="GO:0048193">
    <property type="term" value="P:Golgi vesicle transport"/>
    <property type="evidence" value="ECO:0007669"/>
    <property type="project" value="TreeGrafter"/>
</dbReference>
<evidence type="ECO:0000256" key="10">
    <source>
        <dbReference type="ARBA" id="ARBA00023136"/>
    </source>
</evidence>
<evidence type="ECO:0000256" key="13">
    <source>
        <dbReference type="ARBA" id="ARBA00023329"/>
    </source>
</evidence>
<dbReference type="GO" id="GO:0036089">
    <property type="term" value="P:cleavage furrow formation"/>
    <property type="evidence" value="ECO:0007669"/>
    <property type="project" value="TreeGrafter"/>
</dbReference>
<evidence type="ECO:0000256" key="11">
    <source>
        <dbReference type="ARBA" id="ARBA00023203"/>
    </source>
</evidence>
<evidence type="ECO:0000256" key="5">
    <source>
        <dbReference type="ARBA" id="ARBA00022448"/>
    </source>
</evidence>
<dbReference type="AlphaFoldDB" id="A0AAY4CIF1"/>
<evidence type="ECO:0000256" key="6">
    <source>
        <dbReference type="ARBA" id="ARBA00022475"/>
    </source>
</evidence>
<dbReference type="GO" id="GO:0008017">
    <property type="term" value="F:microtubule binding"/>
    <property type="evidence" value="ECO:0007669"/>
    <property type="project" value="TreeGrafter"/>
</dbReference>
<evidence type="ECO:0000256" key="1">
    <source>
        <dbReference type="ARBA" id="ARBA00004180"/>
    </source>
</evidence>
<keyword evidence="7" id="KW-0963">Cytoplasm</keyword>
<dbReference type="Pfam" id="PF16474">
    <property type="entry name" value="KIND"/>
    <property type="match status" value="2"/>
</dbReference>
<evidence type="ECO:0000256" key="14">
    <source>
        <dbReference type="SAM" id="MobiDB-lite"/>
    </source>
</evidence>
<dbReference type="GO" id="GO:0030659">
    <property type="term" value="C:cytoplasmic vesicle membrane"/>
    <property type="evidence" value="ECO:0007669"/>
    <property type="project" value="UniProtKB-SubCell"/>
</dbReference>
<dbReference type="PROSITE" id="PS51377">
    <property type="entry name" value="KIND"/>
    <property type="match status" value="1"/>
</dbReference>
<evidence type="ECO:0000256" key="7">
    <source>
        <dbReference type="ARBA" id="ARBA00022490"/>
    </source>
</evidence>
<evidence type="ECO:0000256" key="4">
    <source>
        <dbReference type="ARBA" id="ARBA00010956"/>
    </source>
</evidence>
<accession>A0AAY4CIF1</accession>
<dbReference type="GO" id="GO:0003779">
    <property type="term" value="F:actin binding"/>
    <property type="evidence" value="ECO:0007669"/>
    <property type="project" value="UniProtKB-KW"/>
</dbReference>
<dbReference type="GO" id="GO:0005886">
    <property type="term" value="C:plasma membrane"/>
    <property type="evidence" value="ECO:0007669"/>
    <property type="project" value="UniProtKB-SubCell"/>
</dbReference>
<dbReference type="GO" id="GO:0015031">
    <property type="term" value="P:protein transport"/>
    <property type="evidence" value="ECO:0007669"/>
    <property type="project" value="UniProtKB-KW"/>
</dbReference>
<comment type="subcellular location">
    <subcellularLocation>
        <location evidence="3">Cell membrane</location>
        <topology evidence="3">Peripheral membrane protein</topology>
        <orientation evidence="3">Cytoplasmic side</orientation>
    </subcellularLocation>
    <subcellularLocation>
        <location evidence="2">Cytoplasm</location>
        <location evidence="2">Cytoskeleton</location>
    </subcellularLocation>
    <subcellularLocation>
        <location evidence="1">Cytoplasmic vesicle membrane</location>
        <topology evidence="1">Peripheral membrane protein</topology>
        <orientation evidence="1">Cytoplasmic side</orientation>
    </subcellularLocation>
</comment>
<dbReference type="GeneTree" id="ENSGT00390000003058"/>